<dbReference type="EMBL" id="HE580270">
    <property type="protein sequence ID" value="CCD24555.1"/>
    <property type="molecule type" value="Genomic_DNA"/>
</dbReference>
<keyword evidence="12 18" id="KW-0472">Membrane</keyword>
<feature type="compositionally biased region" description="Low complexity" evidence="17">
    <location>
        <begin position="136"/>
        <end position="150"/>
    </location>
</feature>
<feature type="region of interest" description="Disordered" evidence="17">
    <location>
        <begin position="183"/>
        <end position="206"/>
    </location>
</feature>
<organism evidence="20 21">
    <name type="scientific">Naumovozyma dairenensis (strain ATCC 10597 / BCRC 20456 / CBS 421 / NBRC 0211 / NRRL Y-12639)</name>
    <name type="common">Saccharomyces dairenensis</name>
    <dbReference type="NCBI Taxonomy" id="1071378"/>
    <lineage>
        <taxon>Eukaryota</taxon>
        <taxon>Fungi</taxon>
        <taxon>Dikarya</taxon>
        <taxon>Ascomycota</taxon>
        <taxon>Saccharomycotina</taxon>
        <taxon>Saccharomycetes</taxon>
        <taxon>Saccharomycetales</taxon>
        <taxon>Saccharomycetaceae</taxon>
        <taxon>Naumovozyma</taxon>
    </lineage>
</organism>
<dbReference type="Gene3D" id="1.20.120.350">
    <property type="entry name" value="Voltage-gated potassium channels. Chain C"/>
    <property type="match status" value="2"/>
</dbReference>
<evidence type="ECO:0000256" key="8">
    <source>
        <dbReference type="ARBA" id="ARBA00022837"/>
    </source>
</evidence>
<feature type="transmembrane region" description="Helical" evidence="18">
    <location>
        <begin position="1719"/>
        <end position="1740"/>
    </location>
</feature>
<feature type="transmembrane region" description="Helical" evidence="18">
    <location>
        <begin position="1495"/>
        <end position="1513"/>
    </location>
</feature>
<evidence type="ECO:0000256" key="10">
    <source>
        <dbReference type="ARBA" id="ARBA00022989"/>
    </source>
</evidence>
<evidence type="ECO:0000256" key="15">
    <source>
        <dbReference type="ARBA" id="ARBA00061395"/>
    </source>
</evidence>
<evidence type="ECO:0000256" key="14">
    <source>
        <dbReference type="ARBA" id="ARBA00023303"/>
    </source>
</evidence>
<feature type="transmembrane region" description="Helical" evidence="18">
    <location>
        <begin position="1213"/>
        <end position="1233"/>
    </location>
</feature>
<keyword evidence="21" id="KW-1185">Reference proteome</keyword>
<dbReference type="Gene3D" id="1.10.238.10">
    <property type="entry name" value="EF-hand"/>
    <property type="match status" value="1"/>
</dbReference>
<feature type="transmembrane region" description="Helical" evidence="18">
    <location>
        <begin position="1564"/>
        <end position="1587"/>
    </location>
</feature>
<dbReference type="STRING" id="1071378.G0W9U4"/>
<feature type="transmembrane region" description="Helical" evidence="18">
    <location>
        <begin position="1245"/>
        <end position="1263"/>
    </location>
</feature>
<dbReference type="OrthoDB" id="416585at2759"/>
<evidence type="ECO:0000256" key="12">
    <source>
        <dbReference type="ARBA" id="ARBA00023136"/>
    </source>
</evidence>
<evidence type="ECO:0000313" key="20">
    <source>
        <dbReference type="EMBL" id="CCD24555.1"/>
    </source>
</evidence>
<feature type="region of interest" description="Disordered" evidence="17">
    <location>
        <begin position="76"/>
        <end position="150"/>
    </location>
</feature>
<proteinExistence type="inferred from homology"/>
<reference evidence="20 21" key="1">
    <citation type="journal article" date="2011" name="Proc. Natl. Acad. Sci. U.S.A.">
        <title>Evolutionary erosion of yeast sex chromosomes by mating-type switching accidents.</title>
        <authorList>
            <person name="Gordon J.L."/>
            <person name="Armisen D."/>
            <person name="Proux-Wera E."/>
            <person name="Oheigeartaigh S.S."/>
            <person name="Byrne K.P."/>
            <person name="Wolfe K.H."/>
        </authorList>
    </citation>
    <scope>NUCLEOTIDE SEQUENCE [LARGE SCALE GENOMIC DNA]</scope>
    <source>
        <strain evidence="21">ATCC 10597 / BCRC 20456 / CBS 421 / NBRC 0211 / NRRL Y-12639</strain>
    </source>
</reference>
<feature type="region of interest" description="Disordered" evidence="17">
    <location>
        <begin position="213"/>
        <end position="232"/>
    </location>
</feature>
<feature type="compositionally biased region" description="Basic and acidic residues" evidence="17">
    <location>
        <begin position="17"/>
        <end position="26"/>
    </location>
</feature>
<dbReference type="SUPFAM" id="SSF81324">
    <property type="entry name" value="Voltage-gated potassium channels"/>
    <property type="match status" value="4"/>
</dbReference>
<feature type="transmembrane region" description="Helical" evidence="18">
    <location>
        <begin position="859"/>
        <end position="883"/>
    </location>
</feature>
<keyword evidence="11" id="KW-0406">Ion transport</keyword>
<keyword evidence="9" id="KW-0851">Voltage-gated channel</keyword>
<dbReference type="GO" id="GO:0098703">
    <property type="term" value="P:calcium ion import across plasma membrane"/>
    <property type="evidence" value="ECO:0007669"/>
    <property type="project" value="TreeGrafter"/>
</dbReference>
<feature type="transmembrane region" description="Helical" evidence="18">
    <location>
        <begin position="338"/>
        <end position="359"/>
    </location>
</feature>
<evidence type="ECO:0000256" key="17">
    <source>
        <dbReference type="SAM" id="MobiDB-lite"/>
    </source>
</evidence>
<dbReference type="PANTHER" id="PTHR45628">
    <property type="entry name" value="VOLTAGE-DEPENDENT CALCIUM CHANNEL TYPE A SUBUNIT ALPHA-1"/>
    <property type="match status" value="1"/>
</dbReference>
<evidence type="ECO:0000259" key="19">
    <source>
        <dbReference type="PROSITE" id="PS50222"/>
    </source>
</evidence>
<sequence>MDGRRSRAFTEPSEAQDIFRDPDDQTNHNGQDAPKPIIIPQLNIIPPHNQSDETLEGSSTQLESKMAKIFRTHIGYNKDTRKHPKLSLRTNSDSQISIQSDGISPNIHSAFPTLQNIGTKDERLRSPLPSERSNRRPSASSSNPDAPPRSAKVLSLIAPEDMDEFEDLEKEFRNAIDEKGLTWLPQVSPKKPATVDTTSQNGHDELRVSGKWSYNNEQTPEEGPSRTPNSAGVYGDGSIFVDDIGSKELDTSFKENDIAVSTISLPLPDFEQPLNKPILKTLKLYGNSIAMIPPTNPIRIRLARFHTDRRYKTAYFLLLLFFTILLSYRTYNPRNVDFFYILTNWSDYVILTLFAYFTVNDITKILAFGFWDDSQMFDAQGRNYRTIVNRIGFWKSYKHLRKKYGSNIIDFFIPPKLLNLEEKAKSKKHHLKSSLTKEEFEQEEKLFYSPRAFARSSWNRIDLVSSFSFWLGIFLSIRGYDKRVGIRVFKPLSVLRILRLVNTDTGLSSILRGVKHGIRQLINVGFMLVYFWAFFGILGVQTFKGSFRRQCVWINPENPTDTYQYSNQFCGGYLEPVTKARMPYVFADGSPGPISKGFLCPQYSQCISNSNPYNGRISFDNIVNSMEMVFIIMSANTFTDLMYYTMDSDEMAACLFFLFSIFVLTIWMMNLLIAVLVSSFELANEKFKRKKLVAPSYESMPVRFIKGYWKYFQVKAAQTKFPNWASRSLRYYRKIEWTMVVLILTDLIMRSCIDATTTADSLLYFAKVDRAISIVLFLESMFRLLCHFPNIWKFLTNTSYVYDFVISIVTLITSCLAADKRLGRVYYWLSIFQISRFYRVILSFPFVKKLWKQVLKNGIMIWNLSSFYFSLTFLSSIIMALYFEGVIPLDAMQDNLLGMTSLPNSFLSLFVIGSTENWTDILYALQQYSPNISSAFFCSVLLIIWFILSNSVVLNIFIALISQSLEIDEDQKRPLQIKHYLKYVYPQKIQEYTHATLITRIRKKFFSRTSPQETSDFKQFLIRGTAIMNIAQNMDELAKELKESQEDAPLNTVFFWCRKLIAYIPFKKIRLYSDNPFYKKPEVVFTEVNDTNGKTYVLELNEFEDEKLAYLRMHPAFNYSYFIFPPRHRFRKFCQRLVPPSTGKRTDGIRFYEDETDLYSKRRYFHHLERDVFVFLYAIVTVLLVVCSCYVTPIYRRDHHMNVWSWDTSLDCAFIFVFLFEFMVKTVADGWLYSPNAYIRNPWNLIDFLVLVSLIINLVSYLHNEGNVSRIFKGLTALRALRCLTISTTARQTFTLVMFDGIKKIGEAGLISFSLLFPFTVWGLNLFRGRLGKCNDSSMGLNSCFNEYTEEVFQWDIMMPRVYQQPHLYFDSFGSAFRSLYEIISLEGWVDLLEDIMNSTGVGSIPSAFSSASSAAFLVLFNFLSMVFILNLFVSFIITNHAKTTGQAYYTIEEKSWLESLKLLTQVKPKAIPNLLEISNFRKFCYRIAVEKTNFYYAMFLQIVLYVHILMLLTKRYTKSTTKTSADTIYFMISTTIFLIQELLRLCGEGLHLYIKQKWNIIRLIILMDSFVLTIIGFSVPYIWVWFHNMKEVFHLIFFLFLIPQNDMLSELIETAMASLPPILSLTYTWAILFLVYAIALNQIFGLTRLGPNTTDNLNFRTVIKSLIALFRCSFGEGWNYIMDDLTVLEPYCYVNDVGNSDCGSLTYAYILLMSWNVLSMYIFMNMFITLIIGNFSYVYRGGGAKSEINRSEIRKFVEAWAKYDSDGTGELDFSYLPRLMHSFDGPLSFTIWEGRLTIKNLVANYMEVNPNDPYDVKVDLEGLNKELSTLDKGKVLQRRLQYRRFVQEVYYTNAYRGALKFSNLLQQIPLYTAYNPRECLGIDHYVRYLYTMGKVDKYLDNRRNVDVLDMVVTRWKYRFRKNHGANNENHLLTRVTPVDQISEVNFPDSSEEVNQNVLPPLTTPRMDFGVNNFMWSPRNAEHSHNPFENLSTSEEHEADDI</sequence>
<dbReference type="FunFam" id="1.10.287.70:FF:000118">
    <property type="entry name" value="Calcium channel subunit Cch1"/>
    <property type="match status" value="1"/>
</dbReference>
<keyword evidence="2" id="KW-0813">Transport</keyword>
<dbReference type="Proteomes" id="UP000000689">
    <property type="component" value="Chromosome 4"/>
</dbReference>
<dbReference type="InterPro" id="IPR050599">
    <property type="entry name" value="VDCC_alpha-1_subunit"/>
</dbReference>
<evidence type="ECO:0000256" key="9">
    <source>
        <dbReference type="ARBA" id="ARBA00022882"/>
    </source>
</evidence>
<dbReference type="KEGG" id="ndi:NDAI_0D02410"/>
<dbReference type="Pfam" id="PF00520">
    <property type="entry name" value="Ion_trans"/>
    <property type="match status" value="4"/>
</dbReference>
<evidence type="ECO:0000256" key="5">
    <source>
        <dbReference type="ARBA" id="ARBA00022568"/>
    </source>
</evidence>
<keyword evidence="8" id="KW-0106">Calcium</keyword>
<gene>
    <name evidence="20" type="primary">NDAI0D02410</name>
    <name evidence="20" type="ordered locus">NDAI_0D02410</name>
</gene>
<evidence type="ECO:0000256" key="18">
    <source>
        <dbReference type="SAM" id="Phobius"/>
    </source>
</evidence>
<dbReference type="GeneID" id="11495060"/>
<keyword evidence="7 18" id="KW-0812">Transmembrane</keyword>
<dbReference type="PANTHER" id="PTHR45628:SF7">
    <property type="entry name" value="VOLTAGE-DEPENDENT CALCIUM CHANNEL TYPE A SUBUNIT ALPHA-1"/>
    <property type="match status" value="1"/>
</dbReference>
<keyword evidence="3" id="KW-1003">Cell membrane</keyword>
<feature type="transmembrane region" description="Helical" evidence="18">
    <location>
        <begin position="314"/>
        <end position="332"/>
    </location>
</feature>
<evidence type="ECO:0000256" key="16">
    <source>
        <dbReference type="ARBA" id="ARBA00067459"/>
    </source>
</evidence>
<feature type="transmembrane region" description="Helical" evidence="18">
    <location>
        <begin position="934"/>
        <end position="961"/>
    </location>
</feature>
<evidence type="ECO:0000313" key="21">
    <source>
        <dbReference type="Proteomes" id="UP000000689"/>
    </source>
</evidence>
<feature type="transmembrane region" description="Helical" evidence="18">
    <location>
        <begin position="1308"/>
        <end position="1327"/>
    </location>
</feature>
<evidence type="ECO:0000256" key="13">
    <source>
        <dbReference type="ARBA" id="ARBA00023180"/>
    </source>
</evidence>
<feature type="domain" description="EF-hand" evidence="19">
    <location>
        <begin position="1752"/>
        <end position="1787"/>
    </location>
</feature>
<keyword evidence="10 18" id="KW-1133">Transmembrane helix</keyword>
<feature type="transmembrane region" description="Helical" evidence="18">
    <location>
        <begin position="521"/>
        <end position="540"/>
    </location>
</feature>
<dbReference type="GO" id="GO:0008331">
    <property type="term" value="F:high voltage-gated calcium channel activity"/>
    <property type="evidence" value="ECO:0007669"/>
    <property type="project" value="TreeGrafter"/>
</dbReference>
<dbReference type="PROSITE" id="PS50222">
    <property type="entry name" value="EF_HAND_2"/>
    <property type="match status" value="1"/>
</dbReference>
<feature type="transmembrane region" description="Helical" evidence="18">
    <location>
        <begin position="656"/>
        <end position="680"/>
    </location>
</feature>
<dbReference type="InterPro" id="IPR005821">
    <property type="entry name" value="Ion_trans_dom"/>
</dbReference>
<dbReference type="RefSeq" id="XP_003669798.1">
    <property type="nucleotide sequence ID" value="XM_003669750.1"/>
</dbReference>
<evidence type="ECO:0000256" key="2">
    <source>
        <dbReference type="ARBA" id="ARBA00022448"/>
    </source>
</evidence>
<dbReference type="OMA" id="TLFIAWN"/>
<keyword evidence="6" id="KW-0107">Calcium channel</keyword>
<dbReference type="Gene3D" id="1.10.287.70">
    <property type="match status" value="4"/>
</dbReference>
<feature type="compositionally biased region" description="Low complexity" evidence="17">
    <location>
        <begin position="92"/>
        <end position="104"/>
    </location>
</feature>
<keyword evidence="4" id="KW-0597">Phosphoprotein</keyword>
<name>G0W9U4_NAUDC</name>
<dbReference type="InterPro" id="IPR002048">
    <property type="entry name" value="EF_hand_dom"/>
</dbReference>
<dbReference type="FunFam" id="1.10.287.70:FF:000093">
    <property type="entry name" value="Calcium channel subunit Cch1"/>
    <property type="match status" value="1"/>
</dbReference>
<dbReference type="InterPro" id="IPR027359">
    <property type="entry name" value="Volt_channel_dom_sf"/>
</dbReference>
<evidence type="ECO:0000256" key="4">
    <source>
        <dbReference type="ARBA" id="ARBA00022553"/>
    </source>
</evidence>
<dbReference type="GO" id="GO:0005891">
    <property type="term" value="C:voltage-gated calcium channel complex"/>
    <property type="evidence" value="ECO:0007669"/>
    <property type="project" value="TreeGrafter"/>
</dbReference>
<dbReference type="GO" id="GO:0005509">
    <property type="term" value="F:calcium ion binding"/>
    <property type="evidence" value="ECO:0007669"/>
    <property type="project" value="InterPro"/>
</dbReference>
<evidence type="ECO:0000256" key="6">
    <source>
        <dbReference type="ARBA" id="ARBA00022673"/>
    </source>
</evidence>
<evidence type="ECO:0000256" key="7">
    <source>
        <dbReference type="ARBA" id="ARBA00022692"/>
    </source>
</evidence>
<feature type="transmembrane region" description="Helical" evidence="18">
    <location>
        <begin position="1415"/>
        <end position="1438"/>
    </location>
</feature>
<feature type="region of interest" description="Disordered" evidence="17">
    <location>
        <begin position="1"/>
        <end position="35"/>
    </location>
</feature>
<feature type="transmembrane region" description="Helical" evidence="18">
    <location>
        <begin position="461"/>
        <end position="480"/>
    </location>
</feature>
<evidence type="ECO:0000256" key="1">
    <source>
        <dbReference type="ARBA" id="ARBA00004651"/>
    </source>
</evidence>
<accession>G0W9U4</accession>
<feature type="transmembrane region" description="Helical" evidence="18">
    <location>
        <begin position="626"/>
        <end position="644"/>
    </location>
</feature>
<evidence type="ECO:0000256" key="3">
    <source>
        <dbReference type="ARBA" id="ARBA00022475"/>
    </source>
</evidence>
<keyword evidence="5" id="KW-0109">Calcium transport</keyword>
<dbReference type="HOGENOM" id="CLU_000443_2_0_1"/>
<keyword evidence="14" id="KW-0407">Ion channel</keyword>
<evidence type="ECO:0000256" key="11">
    <source>
        <dbReference type="ARBA" id="ARBA00023065"/>
    </source>
</evidence>
<feature type="transmembrane region" description="Helical" evidence="18">
    <location>
        <begin position="1172"/>
        <end position="1193"/>
    </location>
</feature>
<keyword evidence="13" id="KW-0325">Glycoprotein</keyword>
<protein>
    <recommendedName>
        <fullName evidence="16">Calcium-channel protein CCH1</fullName>
    </recommendedName>
</protein>
<comment type="subcellular location">
    <subcellularLocation>
        <location evidence="1">Cell membrane</location>
        <topology evidence="1">Multi-pass membrane protein</topology>
    </subcellularLocation>
</comment>
<dbReference type="eggNOG" id="KOG2301">
    <property type="taxonomic scope" value="Eukaryota"/>
</dbReference>
<comment type="similarity">
    <text evidence="15">Belongs to the calcium channel alpha-1 subunit (TC 1.A.1.11) family.</text>
</comment>
<feature type="transmembrane region" description="Helical" evidence="18">
    <location>
        <begin position="1625"/>
        <end position="1645"/>
    </location>
</feature>